<dbReference type="EMBL" id="VSSQ01120642">
    <property type="protein sequence ID" value="MPN53488.1"/>
    <property type="molecule type" value="Genomic_DNA"/>
</dbReference>
<gene>
    <name evidence="1" type="ORF">SDC9_201152</name>
</gene>
<proteinExistence type="predicted"/>
<protein>
    <submittedName>
        <fullName evidence="1">Uncharacterized protein</fullName>
    </submittedName>
</protein>
<dbReference type="AlphaFoldDB" id="A0A645IQ52"/>
<organism evidence="1">
    <name type="scientific">bioreactor metagenome</name>
    <dbReference type="NCBI Taxonomy" id="1076179"/>
    <lineage>
        <taxon>unclassified sequences</taxon>
        <taxon>metagenomes</taxon>
        <taxon>ecological metagenomes</taxon>
    </lineage>
</organism>
<sequence length="117" mass="13410">MEYPLKDGYSVETYPGRRGRNGDGHLFYLNRDSSYNPSIRVANIRDGIQDYEYLALLRKLDMKKEYAALLNIPDQIVASPVNYWSSFDRDPAALLRHREAVSQALDKLAAAQEKESQ</sequence>
<reference evidence="1" key="1">
    <citation type="submission" date="2019-08" db="EMBL/GenBank/DDBJ databases">
        <authorList>
            <person name="Kucharzyk K."/>
            <person name="Murdoch R.W."/>
            <person name="Higgins S."/>
            <person name="Loffler F."/>
        </authorList>
    </citation>
    <scope>NUCLEOTIDE SEQUENCE</scope>
</reference>
<name>A0A645IQ52_9ZZZZ</name>
<comment type="caution">
    <text evidence="1">The sequence shown here is derived from an EMBL/GenBank/DDBJ whole genome shotgun (WGS) entry which is preliminary data.</text>
</comment>
<evidence type="ECO:0000313" key="1">
    <source>
        <dbReference type="EMBL" id="MPN53488.1"/>
    </source>
</evidence>
<accession>A0A645IQ52</accession>